<gene>
    <name evidence="7" type="primary">ybhI_5</name>
    <name evidence="7" type="ORF">NCTC12282_02570</name>
</gene>
<keyword evidence="4 6" id="KW-1133">Transmembrane helix</keyword>
<comment type="similarity">
    <text evidence="2">Belongs to the SLC13A/DASS transporter (TC 2.A.47) family. DIT1 subfamily.</text>
</comment>
<dbReference type="GO" id="GO:0022857">
    <property type="term" value="F:transmembrane transporter activity"/>
    <property type="evidence" value="ECO:0007669"/>
    <property type="project" value="InterPro"/>
</dbReference>
<evidence type="ECO:0000256" key="4">
    <source>
        <dbReference type="ARBA" id="ARBA00022989"/>
    </source>
</evidence>
<evidence type="ECO:0000256" key="6">
    <source>
        <dbReference type="SAM" id="Phobius"/>
    </source>
</evidence>
<reference evidence="7 8" key="1">
    <citation type="submission" date="2019-03" db="EMBL/GenBank/DDBJ databases">
        <authorList>
            <consortium name="Pathogen Informatics"/>
        </authorList>
    </citation>
    <scope>NUCLEOTIDE SEQUENCE [LARGE SCALE GENOMIC DNA]</scope>
    <source>
        <strain evidence="7 8">NCTC12282</strain>
    </source>
</reference>
<evidence type="ECO:0000256" key="2">
    <source>
        <dbReference type="ARBA" id="ARBA00007349"/>
    </source>
</evidence>
<protein>
    <submittedName>
        <fullName evidence="7">Inner membrane protein ybhI</fullName>
    </submittedName>
</protein>
<evidence type="ECO:0000256" key="5">
    <source>
        <dbReference type="ARBA" id="ARBA00023136"/>
    </source>
</evidence>
<dbReference type="Proteomes" id="UP000373449">
    <property type="component" value="Unassembled WGS sequence"/>
</dbReference>
<dbReference type="EMBL" id="CAADJA010000002">
    <property type="protein sequence ID" value="VFS47632.1"/>
    <property type="molecule type" value="Genomic_DNA"/>
</dbReference>
<accession>A0A484ZGJ9</accession>
<evidence type="ECO:0000313" key="7">
    <source>
        <dbReference type="EMBL" id="VFS47632.1"/>
    </source>
</evidence>
<organism evidence="7 8">
    <name type="scientific">Budvicia aquatica</name>
    <dbReference type="NCBI Taxonomy" id="82979"/>
    <lineage>
        <taxon>Bacteria</taxon>
        <taxon>Pseudomonadati</taxon>
        <taxon>Pseudomonadota</taxon>
        <taxon>Gammaproteobacteria</taxon>
        <taxon>Enterobacterales</taxon>
        <taxon>Budviciaceae</taxon>
        <taxon>Budvicia</taxon>
    </lineage>
</organism>
<comment type="subcellular location">
    <subcellularLocation>
        <location evidence="1">Membrane</location>
        <topology evidence="1">Multi-pass membrane protein</topology>
    </subcellularLocation>
</comment>
<keyword evidence="3 6" id="KW-0812">Transmembrane</keyword>
<name>A0A484ZGJ9_9GAMM</name>
<sequence>MEVVYLSHDTACYLVYSATGRINRSLLAPVRILLSGYLWPYFKTLFRSGRFVRRGRFCGFFLNNTGQILVGYATSTVWLVFAAFGISIAFVKTGLGRRIAFHMIRSFGGTTLRLGYVTAFLEFVISPVTPSNTARSGGIVFPIILSVVKALGSEPGDTAKKAGSYLMSNIYFVMKVSSFMFITAMAPNLLAADFAAKIFRGKS</sequence>
<feature type="transmembrane region" description="Helical" evidence="6">
    <location>
        <begin position="103"/>
        <end position="125"/>
    </location>
</feature>
<dbReference type="InterPro" id="IPR001898">
    <property type="entry name" value="SLC13A/DASS"/>
</dbReference>
<dbReference type="AlphaFoldDB" id="A0A484ZGJ9"/>
<dbReference type="InterPro" id="IPR030676">
    <property type="entry name" value="CitT-rel"/>
</dbReference>
<evidence type="ECO:0000256" key="1">
    <source>
        <dbReference type="ARBA" id="ARBA00004141"/>
    </source>
</evidence>
<evidence type="ECO:0000313" key="8">
    <source>
        <dbReference type="Proteomes" id="UP000373449"/>
    </source>
</evidence>
<dbReference type="GO" id="GO:0016020">
    <property type="term" value="C:membrane"/>
    <property type="evidence" value="ECO:0007669"/>
    <property type="project" value="UniProtKB-SubCell"/>
</dbReference>
<feature type="transmembrane region" description="Helical" evidence="6">
    <location>
        <begin position="170"/>
        <end position="192"/>
    </location>
</feature>
<keyword evidence="5 6" id="KW-0472">Membrane</keyword>
<proteinExistence type="inferred from homology"/>
<dbReference type="PANTHER" id="PTHR42826">
    <property type="entry name" value="DICARBOXYLATE TRANSPORTER 2.1, CHLOROPLASTIC"/>
    <property type="match status" value="1"/>
</dbReference>
<evidence type="ECO:0000256" key="3">
    <source>
        <dbReference type="ARBA" id="ARBA00022692"/>
    </source>
</evidence>
<feature type="transmembrane region" description="Helical" evidence="6">
    <location>
        <begin position="69"/>
        <end position="91"/>
    </location>
</feature>
<dbReference type="Pfam" id="PF00939">
    <property type="entry name" value="Na_sulph_symp"/>
    <property type="match status" value="1"/>
</dbReference>